<dbReference type="HAMAP" id="MF_01925">
    <property type="entry name" value="P5C_reductase"/>
    <property type="match status" value="1"/>
</dbReference>
<dbReference type="SUPFAM" id="SSF51735">
    <property type="entry name" value="NAD(P)-binding Rossmann-fold domains"/>
    <property type="match status" value="1"/>
</dbReference>
<dbReference type="Proteomes" id="UP001056291">
    <property type="component" value="Chromosome"/>
</dbReference>
<evidence type="ECO:0000256" key="5">
    <source>
        <dbReference type="NCBIfam" id="TIGR00112"/>
    </source>
</evidence>
<dbReference type="PANTHER" id="PTHR11645:SF0">
    <property type="entry name" value="PYRROLINE-5-CARBOXYLATE REDUCTASE 3"/>
    <property type="match status" value="1"/>
</dbReference>
<comment type="subcellular location">
    <subcellularLocation>
        <location evidence="4">Cytoplasm</location>
    </subcellularLocation>
</comment>
<evidence type="ECO:0000256" key="2">
    <source>
        <dbReference type="ARBA" id="ARBA00022857"/>
    </source>
</evidence>
<dbReference type="RefSeq" id="WP_251936071.1">
    <property type="nucleotide sequence ID" value="NZ_CP098747.1"/>
</dbReference>
<sequence length="269" mass="27355">MSSSILLVGSGKMGQAMLGGWVDTFVTPSDVVVVDPNVENLAVAKALGCIGHQSPVDIDGSFQPEVIVLAVKPQMMVDVLPTFQTLAANGALIISIAAGTGIAQFETAFGATASIIRAMPNTPAAVRHGMIVCCQNGHASSAQLEICDKLMTAIGTVAWIDDEKLMDAVTGLSGSGPAYVFHMIEAMAAAGVRAGLPEDLAETLAEVTVAGAGKLAIASDEPASKLRENVTSPNGTTAAGLAVLMAEDGLGPLIEKTVAAATKRSKELG</sequence>
<reference evidence="8" key="1">
    <citation type="submission" date="2022-06" db="EMBL/GenBank/DDBJ databases">
        <title>Sneathiella actinostolidae sp. nov., isolated from a sea anemonein the Western Pacific Ocean.</title>
        <authorList>
            <person name="Wei M.J."/>
        </authorList>
    </citation>
    <scope>NUCLEOTIDE SEQUENCE</scope>
    <source>
        <strain evidence="8">PHK-P5</strain>
    </source>
</reference>
<feature type="domain" description="Pyrroline-5-carboxylate reductase dimerisation" evidence="7">
    <location>
        <begin position="163"/>
        <end position="268"/>
    </location>
</feature>
<evidence type="ECO:0000259" key="6">
    <source>
        <dbReference type="Pfam" id="PF03807"/>
    </source>
</evidence>
<keyword evidence="3 4" id="KW-0560">Oxidoreductase</keyword>
<gene>
    <name evidence="4 8" type="primary">proC</name>
    <name evidence="8" type="ORF">NBZ79_05155</name>
</gene>
<comment type="function">
    <text evidence="4">Catalyzes the reduction of 1-pyrroline-5-carboxylate (PCA) to L-proline.</text>
</comment>
<dbReference type="InterPro" id="IPR000304">
    <property type="entry name" value="Pyrroline-COOH_reductase"/>
</dbReference>
<name>A0ABY4W595_9PROT</name>
<dbReference type="InterPro" id="IPR028939">
    <property type="entry name" value="P5C_Rdtase_cat_N"/>
</dbReference>
<dbReference type="Gene3D" id="3.40.50.720">
    <property type="entry name" value="NAD(P)-binding Rossmann-like Domain"/>
    <property type="match status" value="1"/>
</dbReference>
<evidence type="ECO:0000313" key="8">
    <source>
        <dbReference type="EMBL" id="USG62367.1"/>
    </source>
</evidence>
<comment type="catalytic activity">
    <reaction evidence="4">
        <text>L-proline + NAD(+) = (S)-1-pyrroline-5-carboxylate + NADH + 2 H(+)</text>
        <dbReference type="Rhea" id="RHEA:14105"/>
        <dbReference type="ChEBI" id="CHEBI:15378"/>
        <dbReference type="ChEBI" id="CHEBI:17388"/>
        <dbReference type="ChEBI" id="CHEBI:57540"/>
        <dbReference type="ChEBI" id="CHEBI:57945"/>
        <dbReference type="ChEBI" id="CHEBI:60039"/>
        <dbReference type="EC" id="1.5.1.2"/>
    </reaction>
</comment>
<evidence type="ECO:0000313" key="9">
    <source>
        <dbReference type="Proteomes" id="UP001056291"/>
    </source>
</evidence>
<accession>A0ABY4W595</accession>
<dbReference type="EMBL" id="CP098747">
    <property type="protein sequence ID" value="USG62367.1"/>
    <property type="molecule type" value="Genomic_DNA"/>
</dbReference>
<dbReference type="Gene3D" id="1.10.3730.10">
    <property type="entry name" value="ProC C-terminal domain-like"/>
    <property type="match status" value="1"/>
</dbReference>
<dbReference type="Pfam" id="PF03807">
    <property type="entry name" value="F420_oxidored"/>
    <property type="match status" value="1"/>
</dbReference>
<comment type="similarity">
    <text evidence="1 4">Belongs to the pyrroline-5-carboxylate reductase family.</text>
</comment>
<dbReference type="PANTHER" id="PTHR11645">
    <property type="entry name" value="PYRROLINE-5-CARBOXYLATE REDUCTASE"/>
    <property type="match status" value="1"/>
</dbReference>
<dbReference type="InterPro" id="IPR036291">
    <property type="entry name" value="NAD(P)-bd_dom_sf"/>
</dbReference>
<dbReference type="SUPFAM" id="SSF48179">
    <property type="entry name" value="6-phosphogluconate dehydrogenase C-terminal domain-like"/>
    <property type="match status" value="1"/>
</dbReference>
<evidence type="ECO:0000259" key="7">
    <source>
        <dbReference type="Pfam" id="PF14748"/>
    </source>
</evidence>
<keyword evidence="2 4" id="KW-0521">NADP</keyword>
<keyword evidence="4" id="KW-0028">Amino-acid biosynthesis</keyword>
<organism evidence="8 9">
    <name type="scientific">Sneathiella marina</name>
    <dbReference type="NCBI Taxonomy" id="2950108"/>
    <lineage>
        <taxon>Bacteria</taxon>
        <taxon>Pseudomonadati</taxon>
        <taxon>Pseudomonadota</taxon>
        <taxon>Alphaproteobacteria</taxon>
        <taxon>Sneathiellales</taxon>
        <taxon>Sneathiellaceae</taxon>
        <taxon>Sneathiella</taxon>
    </lineage>
</organism>
<comment type="pathway">
    <text evidence="4">Amino-acid biosynthesis; L-proline biosynthesis; L-proline from L-glutamate 5-semialdehyde: step 1/1.</text>
</comment>
<evidence type="ECO:0000256" key="4">
    <source>
        <dbReference type="HAMAP-Rule" id="MF_01925"/>
    </source>
</evidence>
<evidence type="ECO:0000256" key="1">
    <source>
        <dbReference type="ARBA" id="ARBA00005525"/>
    </source>
</evidence>
<dbReference type="GO" id="GO:0004735">
    <property type="term" value="F:pyrroline-5-carboxylate reductase activity"/>
    <property type="evidence" value="ECO:0007669"/>
    <property type="project" value="UniProtKB-EC"/>
</dbReference>
<protein>
    <recommendedName>
        <fullName evidence="4 5">Pyrroline-5-carboxylate reductase</fullName>
        <shortName evidence="4">P5C reductase</shortName>
        <shortName evidence="4">P5CR</shortName>
        <ecNumber evidence="4 5">1.5.1.2</ecNumber>
    </recommendedName>
    <alternativeName>
        <fullName evidence="4">PCA reductase</fullName>
    </alternativeName>
</protein>
<feature type="domain" description="Pyrroline-5-carboxylate reductase catalytic N-terminal" evidence="6">
    <location>
        <begin position="5"/>
        <end position="99"/>
    </location>
</feature>
<dbReference type="PIRSF" id="PIRSF000193">
    <property type="entry name" value="Pyrrol-5-carb_rd"/>
    <property type="match status" value="1"/>
</dbReference>
<dbReference type="InterPro" id="IPR029036">
    <property type="entry name" value="P5CR_dimer"/>
</dbReference>
<keyword evidence="9" id="KW-1185">Reference proteome</keyword>
<evidence type="ECO:0000256" key="3">
    <source>
        <dbReference type="ARBA" id="ARBA00023002"/>
    </source>
</evidence>
<dbReference type="NCBIfam" id="TIGR00112">
    <property type="entry name" value="proC"/>
    <property type="match status" value="1"/>
</dbReference>
<dbReference type="Pfam" id="PF14748">
    <property type="entry name" value="P5CR_dimer"/>
    <property type="match status" value="1"/>
</dbReference>
<keyword evidence="4" id="KW-0963">Cytoplasm</keyword>
<dbReference type="EC" id="1.5.1.2" evidence="4 5"/>
<dbReference type="InterPro" id="IPR008927">
    <property type="entry name" value="6-PGluconate_DH-like_C_sf"/>
</dbReference>
<keyword evidence="4" id="KW-0641">Proline biosynthesis</keyword>
<comment type="catalytic activity">
    <reaction evidence="4">
        <text>L-proline + NADP(+) = (S)-1-pyrroline-5-carboxylate + NADPH + 2 H(+)</text>
        <dbReference type="Rhea" id="RHEA:14109"/>
        <dbReference type="ChEBI" id="CHEBI:15378"/>
        <dbReference type="ChEBI" id="CHEBI:17388"/>
        <dbReference type="ChEBI" id="CHEBI:57783"/>
        <dbReference type="ChEBI" id="CHEBI:58349"/>
        <dbReference type="ChEBI" id="CHEBI:60039"/>
        <dbReference type="EC" id="1.5.1.2"/>
    </reaction>
</comment>
<proteinExistence type="inferred from homology"/>